<dbReference type="EMBL" id="QJKJ01003670">
    <property type="protein sequence ID" value="RDX97392.1"/>
    <property type="molecule type" value="Genomic_DNA"/>
</dbReference>
<dbReference type="GO" id="GO:0003676">
    <property type="term" value="F:nucleic acid binding"/>
    <property type="evidence" value="ECO:0007669"/>
    <property type="project" value="InterPro"/>
</dbReference>
<dbReference type="PANTHER" id="PTHR35046:SF9">
    <property type="entry name" value="RNA-DIRECTED DNA POLYMERASE"/>
    <property type="match status" value="1"/>
</dbReference>
<dbReference type="SUPFAM" id="SSF53098">
    <property type="entry name" value="Ribonuclease H-like"/>
    <property type="match status" value="1"/>
</dbReference>
<dbReference type="InterPro" id="IPR036397">
    <property type="entry name" value="RNaseH_sf"/>
</dbReference>
<feature type="non-terminal residue" evidence="1">
    <location>
        <position position="1"/>
    </location>
</feature>
<evidence type="ECO:0008006" key="3">
    <source>
        <dbReference type="Google" id="ProtNLM"/>
    </source>
</evidence>
<dbReference type="InterPro" id="IPR012337">
    <property type="entry name" value="RNaseH-like_sf"/>
</dbReference>
<evidence type="ECO:0000313" key="2">
    <source>
        <dbReference type="Proteomes" id="UP000257109"/>
    </source>
</evidence>
<name>A0A371H3K0_MUCPR</name>
<proteinExistence type="predicted"/>
<comment type="caution">
    <text evidence="1">The sequence shown here is derived from an EMBL/GenBank/DDBJ whole genome shotgun (WGS) entry which is preliminary data.</text>
</comment>
<dbReference type="Gene3D" id="3.30.420.10">
    <property type="entry name" value="Ribonuclease H-like superfamily/Ribonuclease H"/>
    <property type="match status" value="1"/>
</dbReference>
<dbReference type="Proteomes" id="UP000257109">
    <property type="component" value="Unassembled WGS sequence"/>
</dbReference>
<dbReference type="Gene3D" id="3.30.70.270">
    <property type="match status" value="1"/>
</dbReference>
<dbReference type="InterPro" id="IPR043502">
    <property type="entry name" value="DNA/RNA_pol_sf"/>
</dbReference>
<dbReference type="AlphaFoldDB" id="A0A371H3K0"/>
<dbReference type="SUPFAM" id="SSF56672">
    <property type="entry name" value="DNA/RNA polymerases"/>
    <property type="match status" value="1"/>
</dbReference>
<dbReference type="InterPro" id="IPR043128">
    <property type="entry name" value="Rev_trsase/Diguanyl_cyclase"/>
</dbReference>
<organism evidence="1 2">
    <name type="scientific">Mucuna pruriens</name>
    <name type="common">Velvet bean</name>
    <name type="synonym">Dolichos pruriens</name>
    <dbReference type="NCBI Taxonomy" id="157652"/>
    <lineage>
        <taxon>Eukaryota</taxon>
        <taxon>Viridiplantae</taxon>
        <taxon>Streptophyta</taxon>
        <taxon>Embryophyta</taxon>
        <taxon>Tracheophyta</taxon>
        <taxon>Spermatophyta</taxon>
        <taxon>Magnoliopsida</taxon>
        <taxon>eudicotyledons</taxon>
        <taxon>Gunneridae</taxon>
        <taxon>Pentapetalae</taxon>
        <taxon>rosids</taxon>
        <taxon>fabids</taxon>
        <taxon>Fabales</taxon>
        <taxon>Fabaceae</taxon>
        <taxon>Papilionoideae</taxon>
        <taxon>50 kb inversion clade</taxon>
        <taxon>NPAAA clade</taxon>
        <taxon>indigoferoid/millettioid clade</taxon>
        <taxon>Phaseoleae</taxon>
        <taxon>Mucuna</taxon>
    </lineage>
</organism>
<dbReference type="PANTHER" id="PTHR35046">
    <property type="entry name" value="ZINC KNUCKLE (CCHC-TYPE) FAMILY PROTEIN"/>
    <property type="match status" value="1"/>
</dbReference>
<gene>
    <name evidence="1" type="ORF">CR513_19851</name>
</gene>
<keyword evidence="2" id="KW-1185">Reference proteome</keyword>
<dbReference type="Gene3D" id="3.10.10.10">
    <property type="entry name" value="HIV Type 1 Reverse Transcriptase, subunit A, domain 1"/>
    <property type="match status" value="1"/>
</dbReference>
<accession>A0A371H3K0</accession>
<dbReference type="STRING" id="157652.A0A371H3K0"/>
<evidence type="ECO:0000313" key="1">
    <source>
        <dbReference type="EMBL" id="RDX97392.1"/>
    </source>
</evidence>
<protein>
    <recommendedName>
        <fullName evidence="3">Integrase catalytic domain-containing protein</fullName>
    </recommendedName>
</protein>
<sequence length="340" mass="39574">LLYQGGLGHPRLQGGLKDCTQSTLREKLMVASIFSMALRQIHMKEEDEWKTTFKTKLKLYEWLVMSFGLTNFPSTFMRLINRIFRSLIECLYVSLEKCTFCTNEVVFLGYVVGSEGVKVDAEKVKVLNRRKVRKELKDRLTNASIPALPNFSLPRSKDGKYSIFVIVNRFSRMTHFIPCHKVYVTCLMANLFFKEVIRLHSLPRTIVSDKDSKFLSHFWRTLWNKLDTKLLFSTTCHPQTNVWGKWLPHIEFSYNRVVNSITSYSVFELVYGFNPLTILDLLPLPNVNVMLNVDGVSKAQFKLEKYVENANKGKLKKVSEEGDLVWVHLRKEMFPNLKKI</sequence>
<reference evidence="1" key="1">
    <citation type="submission" date="2018-05" db="EMBL/GenBank/DDBJ databases">
        <title>Draft genome of Mucuna pruriens seed.</title>
        <authorList>
            <person name="Nnadi N.E."/>
            <person name="Vos R."/>
            <person name="Hasami M.H."/>
            <person name="Devisetty U.K."/>
            <person name="Aguiy J.C."/>
        </authorList>
    </citation>
    <scope>NUCLEOTIDE SEQUENCE [LARGE SCALE GENOMIC DNA]</scope>
    <source>
        <strain evidence="1">JCA_2017</strain>
    </source>
</reference>